<dbReference type="NCBIfam" id="TIGR04056">
    <property type="entry name" value="OMP_RagA_SusC"/>
    <property type="match status" value="1"/>
</dbReference>
<dbReference type="InterPro" id="IPR008969">
    <property type="entry name" value="CarboxyPept-like_regulatory"/>
</dbReference>
<keyword evidence="5 7" id="KW-0472">Membrane</keyword>
<name>A0ABS7Z7R9_9SPHI</name>
<evidence type="ECO:0000256" key="1">
    <source>
        <dbReference type="ARBA" id="ARBA00004571"/>
    </source>
</evidence>
<evidence type="ECO:0000256" key="7">
    <source>
        <dbReference type="PROSITE-ProRule" id="PRU01360"/>
    </source>
</evidence>
<sequence>MKYKLGICFALIACNSWAMPMQRIHIEKNRLTIQECLDEIKKQTNYSIVHLDNIFDKNKIIDQSLKNTSLQEALEKVFVPNGIKYTIRNKTIVLSRPPISEEQEEKTIQVKVVTESGEPISGVTVFLSNTGKAIGQTTNAGLFIGKVPASTKTLFFKHISYLDKDLALTDSKIMQVTLAEKGTAIEETVITGIYNRTRESFTGSSATYTAKELKMVSNQNVLQALKTLDPAFALADNIEFGSDPNTLPDVNIRGKTSVIGLSQEFENDPNQPLFILDGYETSLQVINDLNMDRVESITVLKDAAATAIYGSKSANGVVVVETKRPEAGSFKLSYNVNTSVNFADLSDFNLMNSEEKLRFERLSGYYGQVDANGEILLESDNRDKYYLRLAEARRGVDTYWMNEPLRIAMSQSHNIYADGGDQKMRYGIGLTYGKTPGVMKGSERDAINGNLRLIYRTGNFSFSNNLTVDNVTANREPVNFSSYSSANPYFRKYDEYGDVLRVLESFVEGRWDNSNFNRTVNVYNPMYDANVNYLDKSPSFNFGNNLDLDWRVYSSFRLRGRLGLNKTSNKSERFISPRHSQYENTPVVEKGSYNSSLVDGMRYNGDVTATFGKLFKQKHLVNLVAGIRLDHSNQITNGFSVQGFMEDIYPNPAFSNGYGNNTKPRYTENERRSASYYFNSGYVFNNRYLLDASFRSDGSSLFGVENQFTSTWSTGLGWNVHNEKFMKNLPFISYLKVRASMGNPGNQNFDARMTMNIYSYNLDNPNPFGLSALISTWGNQNLDWQKTVDKNIGVDVEVLNRRLRVNFDYFDKLTDPLLVQVDVPTSTGTSTVPMNMGTQTTRGITISSNFQIIKSQEVMWSVNANARNTQMRFANFGNSLDRFNTESRSRSLQRFYDGGSPSDMWAVRSAGIDPATGREVFIKKDGTQTFVHDYKDEVIVGNTTPDVEGVIGTSLFYKGFSLSMNFRYRIGGQILQSALYNKVENISIYSLKSNQDRRALYDRWQKPGDIAKYRGISLTDQTPISSRFVANENTFSAESISAGYDFRSPRLSKMGISGLNVRGYMNQIFRISSVKEERGINFPFARSVSFSLGARF</sequence>
<comment type="caution">
    <text evidence="10">The sequence shown here is derived from an EMBL/GenBank/DDBJ whole genome shotgun (WGS) entry which is preliminary data.</text>
</comment>
<keyword evidence="2 7" id="KW-0813">Transport</keyword>
<evidence type="ECO:0000256" key="4">
    <source>
        <dbReference type="ARBA" id="ARBA00022692"/>
    </source>
</evidence>
<dbReference type="RefSeq" id="WP_225554601.1">
    <property type="nucleotide sequence ID" value="NZ_JADEYP010000029.1"/>
</dbReference>
<evidence type="ECO:0000256" key="8">
    <source>
        <dbReference type="SAM" id="SignalP"/>
    </source>
</evidence>
<dbReference type="Proteomes" id="UP001165302">
    <property type="component" value="Unassembled WGS sequence"/>
</dbReference>
<comment type="subcellular location">
    <subcellularLocation>
        <location evidence="1 7">Cell outer membrane</location>
        <topology evidence="1 7">Multi-pass membrane protein</topology>
    </subcellularLocation>
</comment>
<dbReference type="SUPFAM" id="SSF49464">
    <property type="entry name" value="Carboxypeptidase regulatory domain-like"/>
    <property type="match status" value="1"/>
</dbReference>
<protein>
    <submittedName>
        <fullName evidence="10">SusC/RagA family TonB-linked outer membrane protein</fullName>
    </submittedName>
</protein>
<organism evidence="10 11">
    <name type="scientific">Sphingobacterium bovistauri</name>
    <dbReference type="NCBI Taxonomy" id="2781959"/>
    <lineage>
        <taxon>Bacteria</taxon>
        <taxon>Pseudomonadati</taxon>
        <taxon>Bacteroidota</taxon>
        <taxon>Sphingobacteriia</taxon>
        <taxon>Sphingobacteriales</taxon>
        <taxon>Sphingobacteriaceae</taxon>
        <taxon>Sphingobacterium</taxon>
    </lineage>
</organism>
<keyword evidence="4 7" id="KW-0812">Transmembrane</keyword>
<feature type="chain" id="PRO_5045876600" evidence="8">
    <location>
        <begin position="19"/>
        <end position="1096"/>
    </location>
</feature>
<dbReference type="PROSITE" id="PS52016">
    <property type="entry name" value="TONB_DEPENDENT_REC_3"/>
    <property type="match status" value="1"/>
</dbReference>
<keyword evidence="8" id="KW-0732">Signal</keyword>
<dbReference type="InterPro" id="IPR039426">
    <property type="entry name" value="TonB-dep_rcpt-like"/>
</dbReference>
<dbReference type="NCBIfam" id="TIGR04057">
    <property type="entry name" value="SusC_RagA_signa"/>
    <property type="match status" value="1"/>
</dbReference>
<dbReference type="Gene3D" id="2.170.130.10">
    <property type="entry name" value="TonB-dependent receptor, plug domain"/>
    <property type="match status" value="1"/>
</dbReference>
<dbReference type="Pfam" id="PF07715">
    <property type="entry name" value="Plug"/>
    <property type="match status" value="1"/>
</dbReference>
<evidence type="ECO:0000259" key="9">
    <source>
        <dbReference type="Pfam" id="PF07715"/>
    </source>
</evidence>
<reference evidence="10" key="1">
    <citation type="submission" date="2020-10" db="EMBL/GenBank/DDBJ databases">
        <authorList>
            <person name="Lu T."/>
            <person name="Wang Q."/>
            <person name="Han X."/>
        </authorList>
    </citation>
    <scope>NUCLEOTIDE SEQUENCE</scope>
    <source>
        <strain evidence="10">WQ 366</strain>
    </source>
</reference>
<evidence type="ECO:0000256" key="5">
    <source>
        <dbReference type="ARBA" id="ARBA00023136"/>
    </source>
</evidence>
<dbReference type="Gene3D" id="2.40.170.20">
    <property type="entry name" value="TonB-dependent receptor, beta-barrel domain"/>
    <property type="match status" value="1"/>
</dbReference>
<evidence type="ECO:0000256" key="6">
    <source>
        <dbReference type="ARBA" id="ARBA00023237"/>
    </source>
</evidence>
<proteinExistence type="inferred from homology"/>
<keyword evidence="3 7" id="KW-1134">Transmembrane beta strand</keyword>
<evidence type="ECO:0000313" key="10">
    <source>
        <dbReference type="EMBL" id="MCA5006238.1"/>
    </source>
</evidence>
<evidence type="ECO:0000256" key="3">
    <source>
        <dbReference type="ARBA" id="ARBA00022452"/>
    </source>
</evidence>
<dbReference type="EMBL" id="JADEYP010000029">
    <property type="protein sequence ID" value="MCA5006238.1"/>
    <property type="molecule type" value="Genomic_DNA"/>
</dbReference>
<comment type="similarity">
    <text evidence="7">Belongs to the TonB-dependent receptor family.</text>
</comment>
<evidence type="ECO:0000313" key="11">
    <source>
        <dbReference type="Proteomes" id="UP001165302"/>
    </source>
</evidence>
<dbReference type="SUPFAM" id="SSF56935">
    <property type="entry name" value="Porins"/>
    <property type="match status" value="1"/>
</dbReference>
<feature type="domain" description="TonB-dependent receptor plug" evidence="9">
    <location>
        <begin position="200"/>
        <end position="317"/>
    </location>
</feature>
<keyword evidence="11" id="KW-1185">Reference proteome</keyword>
<keyword evidence="6 7" id="KW-0998">Cell outer membrane</keyword>
<gene>
    <name evidence="10" type="ORF">IPZ78_13875</name>
</gene>
<dbReference type="InterPro" id="IPR012910">
    <property type="entry name" value="Plug_dom"/>
</dbReference>
<feature type="signal peptide" evidence="8">
    <location>
        <begin position="1"/>
        <end position="18"/>
    </location>
</feature>
<dbReference type="InterPro" id="IPR023997">
    <property type="entry name" value="TonB-dep_OMP_SusC/RagA_CS"/>
</dbReference>
<accession>A0ABS7Z7R9</accession>
<evidence type="ECO:0000256" key="2">
    <source>
        <dbReference type="ARBA" id="ARBA00022448"/>
    </source>
</evidence>
<dbReference type="InterPro" id="IPR036942">
    <property type="entry name" value="Beta-barrel_TonB_sf"/>
</dbReference>
<dbReference type="InterPro" id="IPR037066">
    <property type="entry name" value="Plug_dom_sf"/>
</dbReference>
<dbReference type="InterPro" id="IPR023996">
    <property type="entry name" value="TonB-dep_OMP_SusC/RagA"/>
</dbReference>